<sequence>MIEAELQSLDFSLWAKIQLKHDRLRFDYKARPADRREGFVYAWVWTTSDGQAKEVCYVGKAGGTLAARAGQHREGFKGNGRGGALAASIRPCLADGEMWVWARHSAEQEIFGQRVSLCASEELALFGRLKPSWNKLLPKR</sequence>
<comment type="caution">
    <text evidence="1">The sequence shown here is derived from an EMBL/GenBank/DDBJ whole genome shotgun (WGS) entry which is preliminary data.</text>
</comment>
<proteinExistence type="predicted"/>
<organism evidence="1 2">
    <name type="scientific">Sphingomonas sanguinis</name>
    <dbReference type="NCBI Taxonomy" id="33051"/>
    <lineage>
        <taxon>Bacteria</taxon>
        <taxon>Pseudomonadati</taxon>
        <taxon>Pseudomonadota</taxon>
        <taxon>Alphaproteobacteria</taxon>
        <taxon>Sphingomonadales</taxon>
        <taxon>Sphingomonadaceae</taxon>
        <taxon>Sphingomonas</taxon>
    </lineage>
</organism>
<dbReference type="AlphaFoldDB" id="A0A147I902"/>
<dbReference type="PATRIC" id="fig|33051.3.peg.2545"/>
<evidence type="ECO:0000313" key="1">
    <source>
        <dbReference type="EMBL" id="KTT75832.1"/>
    </source>
</evidence>
<name>A0A147I902_9SPHN</name>
<protein>
    <recommendedName>
        <fullName evidence="3">GIY-YIG domain-containing protein</fullName>
    </recommendedName>
</protein>
<gene>
    <name evidence="1" type="ORF">NS319_00440</name>
</gene>
<evidence type="ECO:0000313" key="2">
    <source>
        <dbReference type="Proteomes" id="UP000072867"/>
    </source>
</evidence>
<dbReference type="RefSeq" id="WP_058731912.1">
    <property type="nucleotide sequence ID" value="NZ_LDTD01000005.1"/>
</dbReference>
<reference evidence="1 2" key="1">
    <citation type="journal article" date="2016" name="Front. Microbiol.">
        <title>Genomic Resource of Rice Seed Associated Bacteria.</title>
        <authorList>
            <person name="Midha S."/>
            <person name="Bansal K."/>
            <person name="Sharma S."/>
            <person name="Kumar N."/>
            <person name="Patil P.P."/>
            <person name="Chaudhry V."/>
            <person name="Patil P.B."/>
        </authorList>
    </citation>
    <scope>NUCLEOTIDE SEQUENCE [LARGE SCALE GENOMIC DNA]</scope>
    <source>
        <strain evidence="1 2">NS319</strain>
    </source>
</reference>
<dbReference type="Proteomes" id="UP000072867">
    <property type="component" value="Unassembled WGS sequence"/>
</dbReference>
<dbReference type="EMBL" id="LDTD01000005">
    <property type="protein sequence ID" value="KTT75832.1"/>
    <property type="molecule type" value="Genomic_DNA"/>
</dbReference>
<evidence type="ECO:0008006" key="3">
    <source>
        <dbReference type="Google" id="ProtNLM"/>
    </source>
</evidence>
<accession>A0A147I902</accession>